<proteinExistence type="predicted"/>
<reference evidence="3 4" key="1">
    <citation type="journal article" date="2012" name="J. Bacteriol.">
        <title>Genome sequence of proteorhodopsin-containing sea ice bacterium Glaciecola punicea ACAM 611T.</title>
        <authorList>
            <person name="Qin Q.-L."/>
            <person name="Xie B.-B."/>
            <person name="Shu Y.-L."/>
            <person name="Rong J.-C."/>
            <person name="Zhao D.-L."/>
            <person name="Zhang X.-Y."/>
            <person name="Chen X.-L."/>
            <person name="Zhou B.-C."/>
            <person name="Zhanga Y.-Z."/>
        </authorList>
    </citation>
    <scope>NUCLEOTIDE SEQUENCE [LARGE SCALE GENOMIC DNA]</scope>
    <source>
        <strain evidence="3 4">ACAM 611</strain>
    </source>
</reference>
<dbReference type="SUPFAM" id="SSF52540">
    <property type="entry name" value="P-loop containing nucleoside triphosphate hydrolases"/>
    <property type="match status" value="1"/>
</dbReference>
<dbReference type="Pfam" id="PF13635">
    <property type="entry name" value="DUF4143"/>
    <property type="match status" value="1"/>
</dbReference>
<dbReference type="PANTHER" id="PTHR43566:SF2">
    <property type="entry name" value="DUF4143 DOMAIN-CONTAINING PROTEIN"/>
    <property type="match status" value="1"/>
</dbReference>
<dbReference type="EMBL" id="BAET01000012">
    <property type="protein sequence ID" value="GAB55431.1"/>
    <property type="molecule type" value="Genomic_DNA"/>
</dbReference>
<dbReference type="InterPro" id="IPR025420">
    <property type="entry name" value="DUF4143"/>
</dbReference>
<accession>H5TAV4</accession>
<dbReference type="AlphaFoldDB" id="H5TAV4"/>
<dbReference type="OrthoDB" id="9771844at2"/>
<protein>
    <submittedName>
        <fullName evidence="3">AAA family ATPase</fullName>
    </submittedName>
</protein>
<evidence type="ECO:0000313" key="4">
    <source>
        <dbReference type="Proteomes" id="UP000053586"/>
    </source>
</evidence>
<evidence type="ECO:0000259" key="1">
    <source>
        <dbReference type="Pfam" id="PF13173"/>
    </source>
</evidence>
<name>H5TAV4_9ALTE</name>
<reference evidence="3 4" key="2">
    <citation type="journal article" date="2017" name="Antonie Van Leeuwenhoek">
        <title>Rhizobium rhizosphaerae sp. nov., a novel species isolated from rice rhizosphere.</title>
        <authorList>
            <person name="Zhao J.J."/>
            <person name="Zhang J."/>
            <person name="Zhang R.J."/>
            <person name="Zhang C.W."/>
            <person name="Yin H.Q."/>
            <person name="Zhang X.X."/>
        </authorList>
    </citation>
    <scope>NUCLEOTIDE SEQUENCE [LARGE SCALE GENOMIC DNA]</scope>
    <source>
        <strain evidence="3 4">ACAM 611</strain>
    </source>
</reference>
<dbReference type="eggNOG" id="COG1373">
    <property type="taxonomic scope" value="Bacteria"/>
</dbReference>
<sequence>MFPRFVEHKLLEALQDTPVVLIHGSHQSGKTTLAQMVGQRHNYLYITFDDVNQLNSAKADPVGFIDSLPEKTILDEIQRVPEIFTSIKSSVDKNRLPGRFILTGSANVLLLPTLSDSLAGRIEIIHLRPLAQAEINGQLSGVFNTLFSTEVGYQLTTTGYSKLGNELTKLITAGGYPSALSRASTSRRMSWYRDFTNTLIQRDIKDIANIQHINVIPKLLRLCASQTAKLFNVSGLASPFNISRPTIKEYIGLLEQLFLVEQIQPWHTNRLSRLIKTPKMHLTDTGLICALLNIKADDLKADRNLLGQLLETYIFQELQKYISWQDSTFEVYHFRNKDKVEVDFILQNGQFITGIEVKASATIQMADFKGLVKLRDSIGDRFIKGIVFYDGESILSFGDRLFAIPYGAFLLK</sequence>
<feature type="domain" description="DUF4143" evidence="2">
    <location>
        <begin position="201"/>
        <end position="360"/>
    </location>
</feature>
<dbReference type="InterPro" id="IPR027417">
    <property type="entry name" value="P-loop_NTPase"/>
</dbReference>
<evidence type="ECO:0000259" key="2">
    <source>
        <dbReference type="Pfam" id="PF13635"/>
    </source>
</evidence>
<dbReference type="Proteomes" id="UP000053586">
    <property type="component" value="Unassembled WGS sequence"/>
</dbReference>
<evidence type="ECO:0000313" key="3">
    <source>
        <dbReference type="EMBL" id="GAB55431.1"/>
    </source>
</evidence>
<keyword evidence="4" id="KW-1185">Reference proteome</keyword>
<dbReference type="PANTHER" id="PTHR43566">
    <property type="entry name" value="CONSERVED PROTEIN"/>
    <property type="match status" value="1"/>
</dbReference>
<dbReference type="Pfam" id="PF13173">
    <property type="entry name" value="AAA_14"/>
    <property type="match status" value="1"/>
</dbReference>
<dbReference type="RefSeq" id="WP_006004496.1">
    <property type="nucleotide sequence ID" value="NZ_BAET01000012.1"/>
</dbReference>
<organism evidence="3 4">
    <name type="scientific">Glaciecola punicea ACAM 611</name>
    <dbReference type="NCBI Taxonomy" id="1121923"/>
    <lineage>
        <taxon>Bacteria</taxon>
        <taxon>Pseudomonadati</taxon>
        <taxon>Pseudomonadota</taxon>
        <taxon>Gammaproteobacteria</taxon>
        <taxon>Alteromonadales</taxon>
        <taxon>Alteromonadaceae</taxon>
        <taxon>Glaciecola</taxon>
    </lineage>
</organism>
<gene>
    <name evidence="3" type="ORF">GPUN_1307</name>
</gene>
<dbReference type="InterPro" id="IPR041682">
    <property type="entry name" value="AAA_14"/>
</dbReference>
<comment type="caution">
    <text evidence="3">The sequence shown here is derived from an EMBL/GenBank/DDBJ whole genome shotgun (WGS) entry which is preliminary data.</text>
</comment>
<feature type="domain" description="AAA" evidence="1">
    <location>
        <begin position="17"/>
        <end position="135"/>
    </location>
</feature>